<dbReference type="Proteomes" id="UP000584824">
    <property type="component" value="Unassembled WGS sequence"/>
</dbReference>
<dbReference type="InterPro" id="IPR029058">
    <property type="entry name" value="AB_hydrolase_fold"/>
</dbReference>
<dbReference type="InterPro" id="IPR010662">
    <property type="entry name" value="RBBP9/YdeN"/>
</dbReference>
<keyword evidence="2" id="KW-1185">Reference proteome</keyword>
<dbReference type="GO" id="GO:0016787">
    <property type="term" value="F:hydrolase activity"/>
    <property type="evidence" value="ECO:0007669"/>
    <property type="project" value="InterPro"/>
</dbReference>
<name>A0A7W6JZT5_9HYPH</name>
<dbReference type="Pfam" id="PF06821">
    <property type="entry name" value="Ser_hydrolase"/>
    <property type="match status" value="1"/>
</dbReference>
<dbReference type="RefSeq" id="WP_183790213.1">
    <property type="nucleotide sequence ID" value="NZ_JACIDU010000003.1"/>
</dbReference>
<evidence type="ECO:0000313" key="2">
    <source>
        <dbReference type="Proteomes" id="UP000584824"/>
    </source>
</evidence>
<dbReference type="EMBL" id="JACIDU010000003">
    <property type="protein sequence ID" value="MBB4102552.1"/>
    <property type="molecule type" value="Genomic_DNA"/>
</dbReference>
<proteinExistence type="predicted"/>
<dbReference type="AlphaFoldDB" id="A0A7W6JZT5"/>
<reference evidence="1 2" key="1">
    <citation type="submission" date="2020-08" db="EMBL/GenBank/DDBJ databases">
        <title>Genomic Encyclopedia of Type Strains, Phase IV (KMG-IV): sequencing the most valuable type-strain genomes for metagenomic binning, comparative biology and taxonomic classification.</title>
        <authorList>
            <person name="Goeker M."/>
        </authorList>
    </citation>
    <scope>NUCLEOTIDE SEQUENCE [LARGE SCALE GENOMIC DNA]</scope>
    <source>
        <strain evidence="1 2">DSM 26385</strain>
    </source>
</reference>
<accession>A0A7W6JZT5</accession>
<evidence type="ECO:0008006" key="3">
    <source>
        <dbReference type="Google" id="ProtNLM"/>
    </source>
</evidence>
<dbReference type="SUPFAM" id="SSF53474">
    <property type="entry name" value="alpha/beta-Hydrolases"/>
    <property type="match status" value="1"/>
</dbReference>
<organism evidence="1 2">
    <name type="scientific">Allorhizobium borbori</name>
    <dbReference type="NCBI Taxonomy" id="485907"/>
    <lineage>
        <taxon>Bacteria</taxon>
        <taxon>Pseudomonadati</taxon>
        <taxon>Pseudomonadota</taxon>
        <taxon>Alphaproteobacteria</taxon>
        <taxon>Hyphomicrobiales</taxon>
        <taxon>Rhizobiaceae</taxon>
        <taxon>Rhizobium/Agrobacterium group</taxon>
        <taxon>Allorhizobium</taxon>
    </lineage>
</organism>
<dbReference type="Gene3D" id="3.40.50.1820">
    <property type="entry name" value="alpha/beta hydrolase"/>
    <property type="match status" value="1"/>
</dbReference>
<protein>
    <recommendedName>
        <fullName evidence="3">Serine hydrolase family protein</fullName>
    </recommendedName>
</protein>
<sequence length="188" mass="20608">MKVAEADILIVPGYGDSGDGHWQTRWEQRLSTARRVEQADWNNPVLEHWTARIVREVSVATRPVVFVAHSLGVATVLHALPNLGAKVAGAFFVAPPDIEDARRVPEGLTAFGPYPLARLPFPAITIASRNDPYCAFETAERLTQNWGSLLIDAGESGHINVDSGHGPWPEGTMVFAEFLSRLQPPKVH</sequence>
<evidence type="ECO:0000313" key="1">
    <source>
        <dbReference type="EMBL" id="MBB4102552.1"/>
    </source>
</evidence>
<gene>
    <name evidence="1" type="ORF">GGQ66_001087</name>
</gene>
<comment type="caution">
    <text evidence="1">The sequence shown here is derived from an EMBL/GenBank/DDBJ whole genome shotgun (WGS) entry which is preliminary data.</text>
</comment>